<protein>
    <submittedName>
        <fullName evidence="2">Ribonuclease E inhibitor RraB</fullName>
    </submittedName>
</protein>
<dbReference type="RefSeq" id="WP_378962132.1">
    <property type="nucleotide sequence ID" value="NZ_JBHRXC010000016.1"/>
</dbReference>
<dbReference type="InterPro" id="IPR036701">
    <property type="entry name" value="RraB-like_sf"/>
</dbReference>
<name>A0ABV8NMH6_9SPHI</name>
<dbReference type="Proteomes" id="UP001595792">
    <property type="component" value="Unassembled WGS sequence"/>
</dbReference>
<sequence length="47" mass="5563">MTTKKKILIATKMKMTDEVVKQWTKQMCELGYKFDCEFDGWGTEPDQ</sequence>
<accession>A0ABV8NMH6</accession>
<evidence type="ECO:0000313" key="2">
    <source>
        <dbReference type="EMBL" id="MFC4198230.1"/>
    </source>
</evidence>
<gene>
    <name evidence="2" type="ORF">ACFOUY_16105</name>
</gene>
<feature type="domain" description="Regulator of ribonuclease activity B" evidence="1">
    <location>
        <begin position="9"/>
        <end position="43"/>
    </location>
</feature>
<reference evidence="3" key="1">
    <citation type="journal article" date="2019" name="Int. J. Syst. Evol. Microbiol.">
        <title>The Global Catalogue of Microorganisms (GCM) 10K type strain sequencing project: providing services to taxonomists for standard genome sequencing and annotation.</title>
        <authorList>
            <consortium name="The Broad Institute Genomics Platform"/>
            <consortium name="The Broad Institute Genome Sequencing Center for Infectious Disease"/>
            <person name="Wu L."/>
            <person name="Ma J."/>
        </authorList>
    </citation>
    <scope>NUCLEOTIDE SEQUENCE [LARGE SCALE GENOMIC DNA]</scope>
    <source>
        <strain evidence="3">CCM 8689</strain>
    </source>
</reference>
<proteinExistence type="predicted"/>
<comment type="caution">
    <text evidence="2">The sequence shown here is derived from an EMBL/GenBank/DDBJ whole genome shotgun (WGS) entry which is preliminary data.</text>
</comment>
<keyword evidence="3" id="KW-1185">Reference proteome</keyword>
<dbReference type="Gene3D" id="3.30.70.970">
    <property type="entry name" value="RraB-like"/>
    <property type="match status" value="1"/>
</dbReference>
<organism evidence="2 3">
    <name type="scientific">Pedobacter jamesrossensis</name>
    <dbReference type="NCBI Taxonomy" id="1908238"/>
    <lineage>
        <taxon>Bacteria</taxon>
        <taxon>Pseudomonadati</taxon>
        <taxon>Bacteroidota</taxon>
        <taxon>Sphingobacteriia</taxon>
        <taxon>Sphingobacteriales</taxon>
        <taxon>Sphingobacteriaceae</taxon>
        <taxon>Pedobacter</taxon>
    </lineage>
</organism>
<dbReference type="InterPro" id="IPR009671">
    <property type="entry name" value="RraB_dom"/>
</dbReference>
<evidence type="ECO:0000313" key="3">
    <source>
        <dbReference type="Proteomes" id="UP001595792"/>
    </source>
</evidence>
<dbReference type="EMBL" id="JBHSBY010000136">
    <property type="protein sequence ID" value="MFC4198230.1"/>
    <property type="molecule type" value="Genomic_DNA"/>
</dbReference>
<dbReference type="SUPFAM" id="SSF89946">
    <property type="entry name" value="Hypothetical protein VC0424"/>
    <property type="match status" value="1"/>
</dbReference>
<dbReference type="Pfam" id="PF06877">
    <property type="entry name" value="RraB"/>
    <property type="match status" value="1"/>
</dbReference>
<evidence type="ECO:0000259" key="1">
    <source>
        <dbReference type="Pfam" id="PF06877"/>
    </source>
</evidence>